<name>W9HTN4_FUSOX</name>
<evidence type="ECO:0000313" key="2">
    <source>
        <dbReference type="Proteomes" id="UP000030753"/>
    </source>
</evidence>
<proteinExistence type="predicted"/>
<gene>
    <name evidence="1" type="ORF">FOYG_10617</name>
</gene>
<accession>W9HTN4</accession>
<dbReference type="Proteomes" id="UP000030753">
    <property type="component" value="Unassembled WGS sequence"/>
</dbReference>
<organism evidence="1 2">
    <name type="scientific">Fusarium oxysporum NRRL 32931</name>
    <dbReference type="NCBI Taxonomy" id="660029"/>
    <lineage>
        <taxon>Eukaryota</taxon>
        <taxon>Fungi</taxon>
        <taxon>Dikarya</taxon>
        <taxon>Ascomycota</taxon>
        <taxon>Pezizomycotina</taxon>
        <taxon>Sordariomycetes</taxon>
        <taxon>Hypocreomycetidae</taxon>
        <taxon>Hypocreales</taxon>
        <taxon>Nectriaceae</taxon>
        <taxon>Fusarium</taxon>
        <taxon>Fusarium oxysporum species complex</taxon>
    </lineage>
</organism>
<dbReference type="OrthoDB" id="5355161at2759"/>
<dbReference type="HOGENOM" id="CLU_2061566_0_0_1"/>
<evidence type="ECO:0000313" key="1">
    <source>
        <dbReference type="EMBL" id="EWY85953.1"/>
    </source>
</evidence>
<dbReference type="AlphaFoldDB" id="W9HTN4"/>
<dbReference type="EMBL" id="JH717845">
    <property type="protein sequence ID" value="EWY85953.1"/>
    <property type="molecule type" value="Genomic_DNA"/>
</dbReference>
<reference evidence="1 2" key="1">
    <citation type="submission" date="2011-06" db="EMBL/GenBank/DDBJ databases">
        <title>The Genome Sequence of Fusarium oxysporum FOSC 3-a.</title>
        <authorList>
            <consortium name="The Broad Institute Genome Sequencing Platform"/>
            <person name="Ma L.-J."/>
            <person name="Gale L.R."/>
            <person name="Schwartz D.C."/>
            <person name="Zhou S."/>
            <person name="Corby-Kistler H."/>
            <person name="Young S.K."/>
            <person name="Zeng Q."/>
            <person name="Gargeya S."/>
            <person name="Fitzgerald M."/>
            <person name="Haas B."/>
            <person name="Abouelleil A."/>
            <person name="Alvarado L."/>
            <person name="Arachchi H.M."/>
            <person name="Berlin A."/>
            <person name="Brown A."/>
            <person name="Chapman S.B."/>
            <person name="Chen Z."/>
            <person name="Dunbar C."/>
            <person name="Freedman E."/>
            <person name="Gearin G."/>
            <person name="Gellesch M."/>
            <person name="Goldberg J."/>
            <person name="Griggs A."/>
            <person name="Gujja S."/>
            <person name="Heiman D."/>
            <person name="Howarth C."/>
            <person name="Larson L."/>
            <person name="Lui A."/>
            <person name="MacDonald P.J.P."/>
            <person name="Mehta T."/>
            <person name="Montmayeur A."/>
            <person name="Murphy C."/>
            <person name="Neiman D."/>
            <person name="Pearson M."/>
            <person name="Priest M."/>
            <person name="Roberts A."/>
            <person name="Saif S."/>
            <person name="Shea T."/>
            <person name="Shenoy N."/>
            <person name="Sisk P."/>
            <person name="Stolte C."/>
            <person name="Sykes S."/>
            <person name="Wortman J."/>
            <person name="Nusbaum C."/>
            <person name="Birren B."/>
        </authorList>
    </citation>
    <scope>NUCLEOTIDE SEQUENCE [LARGE SCALE GENOMIC DNA]</scope>
    <source>
        <strain evidence="2">FOSC 3-a</strain>
    </source>
</reference>
<sequence>MAISIHSGVLWAYIESIRRTYLIGVLPVTIYSTLKTGWSGCLGGITFRGDEGLWDASSAHAWKRVMKGVNEKAIGFIPIFSHRMGDVLPNRKPADVDDFTCTLLAASFGRERLEGWRAL</sequence>
<protein>
    <submittedName>
        <fullName evidence="1">Uncharacterized protein</fullName>
    </submittedName>
</protein>